<name>A0A5J4YMP2_PORPP</name>
<protein>
    <recommendedName>
        <fullName evidence="2">tRNA pseudouridine(55) synthase</fullName>
        <ecNumber evidence="2">5.4.99.25</ecNumber>
    </recommendedName>
</protein>
<accession>A0A5J4YMP2</accession>
<feature type="compositionally biased region" description="Acidic residues" evidence="5">
    <location>
        <begin position="391"/>
        <end position="424"/>
    </location>
</feature>
<dbReference type="EMBL" id="VRMN01000011">
    <property type="protein sequence ID" value="KAA8491933.1"/>
    <property type="molecule type" value="Genomic_DNA"/>
</dbReference>
<dbReference type="AlphaFoldDB" id="A0A5J4YMP2"/>
<organism evidence="7 8">
    <name type="scientific">Porphyridium purpureum</name>
    <name type="common">Red alga</name>
    <name type="synonym">Porphyridium cruentum</name>
    <dbReference type="NCBI Taxonomy" id="35688"/>
    <lineage>
        <taxon>Eukaryota</taxon>
        <taxon>Rhodophyta</taxon>
        <taxon>Bangiophyceae</taxon>
        <taxon>Porphyridiales</taxon>
        <taxon>Porphyridiaceae</taxon>
        <taxon>Porphyridium</taxon>
    </lineage>
</organism>
<dbReference type="PANTHER" id="PTHR13767:SF2">
    <property type="entry name" value="PSEUDOURIDYLATE SYNTHASE TRUB1"/>
    <property type="match status" value="1"/>
</dbReference>
<dbReference type="GO" id="GO:0006400">
    <property type="term" value="P:tRNA modification"/>
    <property type="evidence" value="ECO:0007669"/>
    <property type="project" value="TreeGrafter"/>
</dbReference>
<gene>
    <name evidence="7" type="ORF">FVE85_8415</name>
</gene>
<keyword evidence="8" id="KW-1185">Reference proteome</keyword>
<reference evidence="8" key="1">
    <citation type="journal article" date="2019" name="Nat. Commun.">
        <title>Expansion of phycobilisome linker gene families in mesophilic red algae.</title>
        <authorList>
            <person name="Lee J."/>
            <person name="Kim D."/>
            <person name="Bhattacharya D."/>
            <person name="Yoon H.S."/>
        </authorList>
    </citation>
    <scope>NUCLEOTIDE SEQUENCE [LARGE SCALE GENOMIC DNA]</scope>
    <source>
        <strain evidence="8">CCMP 1328</strain>
    </source>
</reference>
<evidence type="ECO:0000256" key="5">
    <source>
        <dbReference type="SAM" id="MobiDB-lite"/>
    </source>
</evidence>
<dbReference type="InterPro" id="IPR002501">
    <property type="entry name" value="PsdUridine_synth_N"/>
</dbReference>
<evidence type="ECO:0000256" key="2">
    <source>
        <dbReference type="ARBA" id="ARBA00012787"/>
    </source>
</evidence>
<comment type="caution">
    <text evidence="7">The sequence shown here is derived from an EMBL/GenBank/DDBJ whole genome shotgun (WGS) entry which is preliminary data.</text>
</comment>
<evidence type="ECO:0000259" key="6">
    <source>
        <dbReference type="Pfam" id="PF01509"/>
    </source>
</evidence>
<evidence type="ECO:0000313" key="7">
    <source>
        <dbReference type="EMBL" id="KAA8491933.1"/>
    </source>
</evidence>
<feature type="domain" description="Pseudouridine synthase II N-terminal" evidence="6">
    <location>
        <begin position="144"/>
        <end position="290"/>
    </location>
</feature>
<dbReference type="OrthoDB" id="2811at2759"/>
<sequence length="433" mass="49587">MKGLPSWPLFAPVRPRATSPVSAEVSSVWSCFLPRVFSRGRRVAHKRLWRQKKAEEKRRILDYDKARRLAGQEALQTGFEFVPDCHFLVIDKPQGLSSYTQAGHIKKSMTKVFESMLKMRFYAFHQRYQGKNGKLLSLRMGKTLKKIKVTGLETLDSFATGVYPIVVEDAIRVAKHFKDGTREYECTVCFGSGTDNQFSSGKTVEEREFSHVTVDAMKEMIKQRFIGELMQVPPMYSTVKFEGRPLHDYAERGRKVDIEPLPVHVYAFEVRRFELPHVRFHVQCDPKTFIRSLVCDLAHALDSCCHVSALRRTRCGVFRIEDAVYGSPESLVALGPKIGKHLIHANQLIPGIWKQPDESSQPSNTEGTSVSDGEMKGQNDEDHDEQRDEQTSEEYEEMTDEDDEDNGDDEYDEESADSDDNTLDEEFRSRHGY</sequence>
<feature type="region of interest" description="Disordered" evidence="5">
    <location>
        <begin position="353"/>
        <end position="433"/>
    </location>
</feature>
<evidence type="ECO:0000256" key="3">
    <source>
        <dbReference type="ARBA" id="ARBA00022694"/>
    </source>
</evidence>
<dbReference type="EC" id="5.4.99.25" evidence="2"/>
<dbReference type="GO" id="GO:0003723">
    <property type="term" value="F:RNA binding"/>
    <property type="evidence" value="ECO:0007669"/>
    <property type="project" value="InterPro"/>
</dbReference>
<dbReference type="SUPFAM" id="SSF55120">
    <property type="entry name" value="Pseudouridine synthase"/>
    <property type="match status" value="1"/>
</dbReference>
<keyword evidence="3" id="KW-0819">tRNA processing</keyword>
<dbReference type="PANTHER" id="PTHR13767">
    <property type="entry name" value="TRNA-PSEUDOURIDINE SYNTHASE"/>
    <property type="match status" value="1"/>
</dbReference>
<comment type="similarity">
    <text evidence="1">Belongs to the pseudouridine synthase TruB family.</text>
</comment>
<dbReference type="GO" id="GO:0160148">
    <property type="term" value="F:tRNA pseudouridine(55) synthase activity"/>
    <property type="evidence" value="ECO:0007669"/>
    <property type="project" value="UniProtKB-EC"/>
</dbReference>
<evidence type="ECO:0000313" key="8">
    <source>
        <dbReference type="Proteomes" id="UP000324585"/>
    </source>
</evidence>
<proteinExistence type="inferred from homology"/>
<feature type="compositionally biased region" description="Polar residues" evidence="5">
    <location>
        <begin position="358"/>
        <end position="371"/>
    </location>
</feature>
<dbReference type="InterPro" id="IPR020103">
    <property type="entry name" value="PsdUridine_synth_cat_dom_sf"/>
</dbReference>
<dbReference type="Gene3D" id="3.30.2350.10">
    <property type="entry name" value="Pseudouridine synthase"/>
    <property type="match status" value="1"/>
</dbReference>
<dbReference type="GO" id="GO:1990481">
    <property type="term" value="P:mRNA pseudouridine synthesis"/>
    <property type="evidence" value="ECO:0007669"/>
    <property type="project" value="TreeGrafter"/>
</dbReference>
<keyword evidence="4" id="KW-0413">Isomerase</keyword>
<feature type="compositionally biased region" description="Basic and acidic residues" evidence="5">
    <location>
        <begin position="373"/>
        <end position="390"/>
    </location>
</feature>
<dbReference type="Proteomes" id="UP000324585">
    <property type="component" value="Unassembled WGS sequence"/>
</dbReference>
<evidence type="ECO:0000256" key="1">
    <source>
        <dbReference type="ARBA" id="ARBA00008999"/>
    </source>
</evidence>
<dbReference type="Pfam" id="PF01509">
    <property type="entry name" value="TruB_N"/>
    <property type="match status" value="1"/>
</dbReference>
<evidence type="ECO:0000256" key="4">
    <source>
        <dbReference type="ARBA" id="ARBA00023235"/>
    </source>
</evidence>
<dbReference type="InterPro" id="IPR014780">
    <property type="entry name" value="tRNA_psdUridine_synth_TruB"/>
</dbReference>